<dbReference type="InterPro" id="IPR050490">
    <property type="entry name" value="Bact_solute-bd_prot1"/>
</dbReference>
<protein>
    <submittedName>
        <fullName evidence="2">Multiple sugar transport system substrate-binding protein</fullName>
    </submittedName>
</protein>
<sequence length="422" mass="46097">MKKTPVAATALALTLLATACGGSGGSDGETTLRFAIWGSEERYEVVQAAVQAFMDDNPGIQVETTIAEYDPYWQRMNTEMAGGNAPDVFLMSDRHLREYAGRNVVMDLAPHVGEGVRTDDIIPQVMGLGTDGDHLWGLPMSQITITMPYNPQLWEDAGAEAPELGWTWDDYLEAAQLVSEHTDEEVYGASDFGGIESWFKVYLSQQGKSLYTEDGELGYTADDVAEWWEMATEFREAGATTPAEVTNDTTAGSPMFQRHSASEFTPDSTFGPDHGEQFDGDFALAPLPQGDSLGLYAEPAMLISASARTSHEEESLALIDYVVNEPAAAEALGMAFGLPANQTNREHISADLEGAWQQVYEYEELVGPELKEGPPAPPQGASALFDLFTAYYEDVMFDRADPEEQARAFYAEAEQVIADNQD</sequence>
<feature type="signal peptide" evidence="1">
    <location>
        <begin position="1"/>
        <end position="19"/>
    </location>
</feature>
<dbReference type="EMBL" id="JACCFS010000001">
    <property type="protein sequence ID" value="NYJ37564.1"/>
    <property type="molecule type" value="Genomic_DNA"/>
</dbReference>
<evidence type="ECO:0000313" key="3">
    <source>
        <dbReference type="Proteomes" id="UP000572051"/>
    </source>
</evidence>
<accession>A0A7Z0JDJ7</accession>
<keyword evidence="3" id="KW-1185">Reference proteome</keyword>
<dbReference type="Gene3D" id="3.40.190.10">
    <property type="entry name" value="Periplasmic binding protein-like II"/>
    <property type="match status" value="2"/>
</dbReference>
<keyword evidence="2" id="KW-0762">Sugar transport</keyword>
<organism evidence="2 3">
    <name type="scientific">Nocardiopsis aegyptia</name>
    <dbReference type="NCBI Taxonomy" id="220378"/>
    <lineage>
        <taxon>Bacteria</taxon>
        <taxon>Bacillati</taxon>
        <taxon>Actinomycetota</taxon>
        <taxon>Actinomycetes</taxon>
        <taxon>Streptosporangiales</taxon>
        <taxon>Nocardiopsidaceae</taxon>
        <taxon>Nocardiopsis</taxon>
    </lineage>
</organism>
<dbReference type="PANTHER" id="PTHR43649:SF30">
    <property type="entry name" value="ABC TRANSPORTER SUBSTRATE-BINDING PROTEIN"/>
    <property type="match status" value="1"/>
</dbReference>
<proteinExistence type="predicted"/>
<evidence type="ECO:0000313" key="2">
    <source>
        <dbReference type="EMBL" id="NYJ37564.1"/>
    </source>
</evidence>
<dbReference type="RefSeq" id="WP_179828408.1">
    <property type="nucleotide sequence ID" value="NZ_JACCFS010000001.1"/>
</dbReference>
<dbReference type="Proteomes" id="UP000572051">
    <property type="component" value="Unassembled WGS sequence"/>
</dbReference>
<dbReference type="PANTHER" id="PTHR43649">
    <property type="entry name" value="ARABINOSE-BINDING PROTEIN-RELATED"/>
    <property type="match status" value="1"/>
</dbReference>
<dbReference type="InterPro" id="IPR006059">
    <property type="entry name" value="SBP"/>
</dbReference>
<evidence type="ECO:0000256" key="1">
    <source>
        <dbReference type="SAM" id="SignalP"/>
    </source>
</evidence>
<keyword evidence="1" id="KW-0732">Signal</keyword>
<dbReference type="SUPFAM" id="SSF53850">
    <property type="entry name" value="Periplasmic binding protein-like II"/>
    <property type="match status" value="1"/>
</dbReference>
<gene>
    <name evidence="2" type="ORF">HNR10_005445</name>
</gene>
<dbReference type="AlphaFoldDB" id="A0A7Z0JDJ7"/>
<dbReference type="Pfam" id="PF01547">
    <property type="entry name" value="SBP_bac_1"/>
    <property type="match status" value="1"/>
</dbReference>
<name>A0A7Z0JDJ7_9ACTN</name>
<dbReference type="PROSITE" id="PS51257">
    <property type="entry name" value="PROKAR_LIPOPROTEIN"/>
    <property type="match status" value="1"/>
</dbReference>
<feature type="chain" id="PRO_5038691479" evidence="1">
    <location>
        <begin position="20"/>
        <end position="422"/>
    </location>
</feature>
<keyword evidence="2" id="KW-0813">Transport</keyword>
<comment type="caution">
    <text evidence="2">The sequence shown here is derived from an EMBL/GenBank/DDBJ whole genome shotgun (WGS) entry which is preliminary data.</text>
</comment>
<reference evidence="2 3" key="1">
    <citation type="submission" date="2020-07" db="EMBL/GenBank/DDBJ databases">
        <title>Sequencing the genomes of 1000 actinobacteria strains.</title>
        <authorList>
            <person name="Klenk H.-P."/>
        </authorList>
    </citation>
    <scope>NUCLEOTIDE SEQUENCE [LARGE SCALE GENOMIC DNA]</scope>
    <source>
        <strain evidence="2 3">DSM 44442</strain>
    </source>
</reference>